<evidence type="ECO:0000256" key="1">
    <source>
        <dbReference type="ARBA" id="ARBA00004141"/>
    </source>
</evidence>
<evidence type="ECO:0000256" key="9">
    <source>
        <dbReference type="ARBA" id="ARBA00023284"/>
    </source>
</evidence>
<protein>
    <submittedName>
        <fullName evidence="12">Vitamin K epoxide reductase</fullName>
    </submittedName>
</protein>
<sequence length="214" mass="24252">MNSAAPTGPERLKAIPQPWSYNPSAWSQRIPISILAMVAFLIATYMGLYQWRLIGSAWDPFFGGQTESVLDSDVSEKMRYWFLVPDAILGAVAYLGDAIFGLAGSTRRWQYRPWMVVLFGIDVIPLGLVSAILVILQGTVVGSWCFLCLVTAVISLILVYMAFDEVYSCLLYLFRVWKETGDRKLLWDTFWGRRSEEAHRIAEEFVTYPEASSK</sequence>
<name>F0SLC3_RUBBR</name>
<keyword evidence="3 10" id="KW-0812">Transmembrane</keyword>
<keyword evidence="5 10" id="KW-1133">Transmembrane helix</keyword>
<dbReference type="InterPro" id="IPR038354">
    <property type="entry name" value="VKOR_sf"/>
</dbReference>
<dbReference type="HOGENOM" id="CLU_107927_0_0_0"/>
<evidence type="ECO:0000256" key="8">
    <source>
        <dbReference type="ARBA" id="ARBA00023157"/>
    </source>
</evidence>
<dbReference type="Proteomes" id="UP000006860">
    <property type="component" value="Chromosome"/>
</dbReference>
<dbReference type="InterPro" id="IPR012932">
    <property type="entry name" value="VKOR"/>
</dbReference>
<evidence type="ECO:0000256" key="6">
    <source>
        <dbReference type="ARBA" id="ARBA00023002"/>
    </source>
</evidence>
<evidence type="ECO:0000256" key="5">
    <source>
        <dbReference type="ARBA" id="ARBA00022989"/>
    </source>
</evidence>
<dbReference type="Pfam" id="PF07884">
    <property type="entry name" value="VKOR"/>
    <property type="match status" value="1"/>
</dbReference>
<dbReference type="OrthoDB" id="9814124at2"/>
<dbReference type="EMBL" id="CP002546">
    <property type="protein sequence ID" value="ADY62029.1"/>
    <property type="molecule type" value="Genomic_DNA"/>
</dbReference>
<evidence type="ECO:0000256" key="2">
    <source>
        <dbReference type="ARBA" id="ARBA00006214"/>
    </source>
</evidence>
<dbReference type="RefSeq" id="WP_013630734.1">
    <property type="nucleotide sequence ID" value="NC_015174.1"/>
</dbReference>
<keyword evidence="8" id="KW-1015">Disulfide bond</keyword>
<evidence type="ECO:0000256" key="10">
    <source>
        <dbReference type="SAM" id="Phobius"/>
    </source>
</evidence>
<gene>
    <name evidence="12" type="ordered locus">Plabr_4457</name>
</gene>
<dbReference type="Gene3D" id="1.20.1440.130">
    <property type="entry name" value="VKOR domain"/>
    <property type="match status" value="1"/>
</dbReference>
<keyword evidence="6" id="KW-0560">Oxidoreductase</keyword>
<feature type="transmembrane region" description="Helical" evidence="10">
    <location>
        <begin position="141"/>
        <end position="163"/>
    </location>
</feature>
<comment type="subcellular location">
    <subcellularLocation>
        <location evidence="1">Membrane</location>
        <topology evidence="1">Multi-pass membrane protein</topology>
    </subcellularLocation>
</comment>
<evidence type="ECO:0000313" key="13">
    <source>
        <dbReference type="Proteomes" id="UP000006860"/>
    </source>
</evidence>
<keyword evidence="7 10" id="KW-0472">Membrane</keyword>
<dbReference type="KEGG" id="pbs:Plabr_4457"/>
<organism evidence="12 13">
    <name type="scientific">Rubinisphaera brasiliensis (strain ATCC 49424 / DSM 5305 / JCM 21570 / IAM 15109 / NBRC 103401 / IFAM 1448)</name>
    <name type="common">Planctomyces brasiliensis</name>
    <dbReference type="NCBI Taxonomy" id="756272"/>
    <lineage>
        <taxon>Bacteria</taxon>
        <taxon>Pseudomonadati</taxon>
        <taxon>Planctomycetota</taxon>
        <taxon>Planctomycetia</taxon>
        <taxon>Planctomycetales</taxon>
        <taxon>Planctomycetaceae</taxon>
        <taxon>Rubinisphaera</taxon>
    </lineage>
</organism>
<evidence type="ECO:0000256" key="4">
    <source>
        <dbReference type="ARBA" id="ARBA00022719"/>
    </source>
</evidence>
<evidence type="ECO:0000259" key="11">
    <source>
        <dbReference type="Pfam" id="PF07884"/>
    </source>
</evidence>
<evidence type="ECO:0000313" key="12">
    <source>
        <dbReference type="EMBL" id="ADY62029.1"/>
    </source>
</evidence>
<feature type="transmembrane region" description="Helical" evidence="10">
    <location>
        <begin position="30"/>
        <end position="51"/>
    </location>
</feature>
<dbReference type="AlphaFoldDB" id="F0SLC3"/>
<dbReference type="GO" id="GO:0048038">
    <property type="term" value="F:quinone binding"/>
    <property type="evidence" value="ECO:0007669"/>
    <property type="project" value="UniProtKB-KW"/>
</dbReference>
<dbReference type="eggNOG" id="COG0451">
    <property type="taxonomic scope" value="Bacteria"/>
</dbReference>
<dbReference type="GO" id="GO:0016020">
    <property type="term" value="C:membrane"/>
    <property type="evidence" value="ECO:0007669"/>
    <property type="project" value="UniProtKB-SubCell"/>
</dbReference>
<comment type="similarity">
    <text evidence="2">Belongs to the VKOR family.</text>
</comment>
<dbReference type="STRING" id="756272.Plabr_4457"/>
<dbReference type="GO" id="GO:0016491">
    <property type="term" value="F:oxidoreductase activity"/>
    <property type="evidence" value="ECO:0007669"/>
    <property type="project" value="UniProtKB-KW"/>
</dbReference>
<feature type="domain" description="Vitamin K epoxide reductase" evidence="11">
    <location>
        <begin position="31"/>
        <end position="162"/>
    </location>
</feature>
<reference evidence="13" key="1">
    <citation type="submission" date="2011-02" db="EMBL/GenBank/DDBJ databases">
        <title>The complete genome of Planctomyces brasiliensis DSM 5305.</title>
        <authorList>
            <person name="Lucas S."/>
            <person name="Copeland A."/>
            <person name="Lapidus A."/>
            <person name="Bruce D."/>
            <person name="Goodwin L."/>
            <person name="Pitluck S."/>
            <person name="Kyrpides N."/>
            <person name="Mavromatis K."/>
            <person name="Pagani I."/>
            <person name="Ivanova N."/>
            <person name="Ovchinnikova G."/>
            <person name="Lu M."/>
            <person name="Detter J.C."/>
            <person name="Han C."/>
            <person name="Land M."/>
            <person name="Hauser L."/>
            <person name="Markowitz V."/>
            <person name="Cheng J.-F."/>
            <person name="Hugenholtz P."/>
            <person name="Woyke T."/>
            <person name="Wu D."/>
            <person name="Tindall B."/>
            <person name="Pomrenke H.G."/>
            <person name="Brambilla E."/>
            <person name="Klenk H.-P."/>
            <person name="Eisen J.A."/>
        </authorList>
    </citation>
    <scope>NUCLEOTIDE SEQUENCE [LARGE SCALE GENOMIC DNA]</scope>
    <source>
        <strain evidence="13">ATCC 49424 / DSM 5305 / JCM 21570 / NBRC 103401 / IFAM 1448</strain>
    </source>
</reference>
<evidence type="ECO:0000256" key="3">
    <source>
        <dbReference type="ARBA" id="ARBA00022692"/>
    </source>
</evidence>
<keyword evidence="13" id="KW-1185">Reference proteome</keyword>
<feature type="transmembrane region" description="Helical" evidence="10">
    <location>
        <begin position="80"/>
        <end position="102"/>
    </location>
</feature>
<keyword evidence="4" id="KW-0874">Quinone</keyword>
<accession>F0SLC3</accession>
<proteinExistence type="inferred from homology"/>
<keyword evidence="9" id="KW-0676">Redox-active center</keyword>
<feature type="transmembrane region" description="Helical" evidence="10">
    <location>
        <begin position="114"/>
        <end position="135"/>
    </location>
</feature>
<evidence type="ECO:0000256" key="7">
    <source>
        <dbReference type="ARBA" id="ARBA00023136"/>
    </source>
</evidence>